<evidence type="ECO:0000256" key="4">
    <source>
        <dbReference type="ARBA" id="ARBA00022692"/>
    </source>
</evidence>
<keyword evidence="2" id="KW-1003">Cell membrane</keyword>
<dbReference type="Pfam" id="PF02949">
    <property type="entry name" value="7tm_6"/>
    <property type="match status" value="1"/>
</dbReference>
<proteinExistence type="evidence at transcript level"/>
<dbReference type="AlphaFoldDB" id="A0A889XLD3"/>
<dbReference type="PANTHER" id="PTHR21137:SF35">
    <property type="entry name" value="ODORANT RECEPTOR 19A-RELATED"/>
    <property type="match status" value="1"/>
</dbReference>
<dbReference type="PANTHER" id="PTHR21137">
    <property type="entry name" value="ODORANT RECEPTOR"/>
    <property type="match status" value="1"/>
</dbReference>
<feature type="transmembrane region" description="Helical" evidence="10">
    <location>
        <begin position="228"/>
        <end position="248"/>
    </location>
</feature>
<dbReference type="GO" id="GO:0005886">
    <property type="term" value="C:plasma membrane"/>
    <property type="evidence" value="ECO:0007669"/>
    <property type="project" value="UniProtKB-SubCell"/>
</dbReference>
<evidence type="ECO:0000256" key="7">
    <source>
        <dbReference type="ARBA" id="ARBA00023136"/>
    </source>
</evidence>
<evidence type="ECO:0000256" key="5">
    <source>
        <dbReference type="ARBA" id="ARBA00022725"/>
    </source>
</evidence>
<keyword evidence="7 10" id="KW-0472">Membrane</keyword>
<evidence type="ECO:0000256" key="8">
    <source>
        <dbReference type="ARBA" id="ARBA00023170"/>
    </source>
</evidence>
<dbReference type="GO" id="GO:0007165">
    <property type="term" value="P:signal transduction"/>
    <property type="evidence" value="ECO:0007669"/>
    <property type="project" value="UniProtKB-KW"/>
</dbReference>
<dbReference type="GO" id="GO:0005549">
    <property type="term" value="F:odorant binding"/>
    <property type="evidence" value="ECO:0007669"/>
    <property type="project" value="InterPro"/>
</dbReference>
<accession>A0A889XLD3</accession>
<evidence type="ECO:0000256" key="10">
    <source>
        <dbReference type="SAM" id="Phobius"/>
    </source>
</evidence>
<keyword evidence="5" id="KW-0552">Olfaction</keyword>
<keyword evidence="6 10" id="KW-1133">Transmembrane helix</keyword>
<comment type="subcellular location">
    <subcellularLocation>
        <location evidence="1">Cell membrane</location>
        <topology evidence="1">Multi-pass membrane protein</topology>
    </subcellularLocation>
</comment>
<protein>
    <submittedName>
        <fullName evidence="11">Odorant receptor</fullName>
    </submittedName>
</protein>
<evidence type="ECO:0000256" key="6">
    <source>
        <dbReference type="ARBA" id="ARBA00022989"/>
    </source>
</evidence>
<reference evidence="11" key="1">
    <citation type="journal article" name="PLoS ONE">
        <title>Identification of chemosensory genes from the antennal transcriptome of Semiothisa cinerearia.</title>
        <authorList>
            <person name="Liu P."/>
            <person name="Zhang X."/>
            <person name="Meng R."/>
            <person name="Liu C."/>
            <person name="Li M."/>
            <person name="Zhang T."/>
        </authorList>
    </citation>
    <scope>NUCLEOTIDE SEQUENCE</scope>
</reference>
<evidence type="ECO:0000256" key="9">
    <source>
        <dbReference type="ARBA" id="ARBA00023224"/>
    </source>
</evidence>
<gene>
    <name evidence="11" type="primary">OR27</name>
</gene>
<dbReference type="InterPro" id="IPR004117">
    <property type="entry name" value="7tm6_olfct_rcpt"/>
</dbReference>
<name>A0A889XLD3_9NEOP</name>
<sequence>MIVIPNITLLMKIPTLQLQDSKLDKVYELLKGTAFAATDVIDAKILKSNSMQMNRIARVLNYAISFMSVFWVGSFYFKRYFDRTEVVHSYVPFRTDTWANYTISVLLECGPILWIGFGHISLDILVATFYAQAQTQLKMIKHQLTQLYNEEGENKLSTFNFQYKDFTDGTVFQRLVQVVNRFERLVWYKNEIDSIFNYSLSFQFLAATSGVCLVIYRMTVVSVTSFPFIFLALLFCVLLTQVFLYCYFGNLVEFESRSINDSLYLSDWASLSPSFRRLLLVAMTRWSQPIRPQVCGIIPLSLTTFVQILKSSYTLYTVLEAAK</sequence>
<dbReference type="GO" id="GO:0004984">
    <property type="term" value="F:olfactory receptor activity"/>
    <property type="evidence" value="ECO:0007669"/>
    <property type="project" value="InterPro"/>
</dbReference>
<evidence type="ECO:0000256" key="3">
    <source>
        <dbReference type="ARBA" id="ARBA00022606"/>
    </source>
</evidence>
<organism evidence="11">
    <name type="scientific">Semiothisa cinerearia</name>
    <dbReference type="NCBI Taxonomy" id="2249628"/>
    <lineage>
        <taxon>Eukaryota</taxon>
        <taxon>Metazoa</taxon>
        <taxon>Ecdysozoa</taxon>
        <taxon>Arthropoda</taxon>
        <taxon>Hexapoda</taxon>
        <taxon>Insecta</taxon>
        <taxon>Pterygota</taxon>
        <taxon>Neoptera</taxon>
        <taxon>Endopterygota</taxon>
        <taxon>Lepidoptera</taxon>
        <taxon>Glossata</taxon>
        <taxon>Ditrysia</taxon>
        <taxon>Geometroidea</taxon>
        <taxon>Geometridae</taxon>
        <taxon>Ennominae</taxon>
        <taxon>Semiothisa</taxon>
    </lineage>
</organism>
<dbReference type="EMBL" id="MT380400">
    <property type="protein sequence ID" value="QRF70990.1"/>
    <property type="molecule type" value="mRNA"/>
</dbReference>
<keyword evidence="4 10" id="KW-0812">Transmembrane</keyword>
<evidence type="ECO:0000256" key="1">
    <source>
        <dbReference type="ARBA" id="ARBA00004651"/>
    </source>
</evidence>
<evidence type="ECO:0000313" key="11">
    <source>
        <dbReference type="EMBL" id="QRF70990.1"/>
    </source>
</evidence>
<feature type="transmembrane region" description="Helical" evidence="10">
    <location>
        <begin position="59"/>
        <end position="77"/>
    </location>
</feature>
<keyword evidence="3" id="KW-0716">Sensory transduction</keyword>
<evidence type="ECO:0000256" key="2">
    <source>
        <dbReference type="ARBA" id="ARBA00022475"/>
    </source>
</evidence>
<keyword evidence="9" id="KW-0807">Transducer</keyword>
<feature type="transmembrane region" description="Helical" evidence="10">
    <location>
        <begin position="195"/>
        <end position="216"/>
    </location>
</feature>
<keyword evidence="8 11" id="KW-0675">Receptor</keyword>
<feature type="transmembrane region" description="Helical" evidence="10">
    <location>
        <begin position="112"/>
        <end position="131"/>
    </location>
</feature>